<evidence type="ECO:0000313" key="2">
    <source>
        <dbReference type="EMBL" id="MFC4424938.1"/>
    </source>
</evidence>
<dbReference type="SUPFAM" id="SSF55729">
    <property type="entry name" value="Acyl-CoA N-acyltransferases (Nat)"/>
    <property type="match status" value="1"/>
</dbReference>
<dbReference type="InterPro" id="IPR038740">
    <property type="entry name" value="BioF2-like_GNAT_dom"/>
</dbReference>
<dbReference type="EC" id="2.3.-.-" evidence="2"/>
<feature type="domain" description="N-acetyltransferase" evidence="1">
    <location>
        <begin position="130"/>
        <end position="276"/>
    </location>
</feature>
<keyword evidence="2" id="KW-0012">Acyltransferase</keyword>
<evidence type="ECO:0000313" key="3">
    <source>
        <dbReference type="Proteomes" id="UP001595998"/>
    </source>
</evidence>
<dbReference type="CDD" id="cd04301">
    <property type="entry name" value="NAT_SF"/>
    <property type="match status" value="1"/>
</dbReference>
<keyword evidence="3" id="KW-1185">Reference proteome</keyword>
<sequence>MTSPADTTASAVHPTVLFFDDLLEHLFTDPDRVLVQRGPGYGLATTFAPSPDLNLVYLDGPGPDGEGVKSVLARVRELQVPFLCAVTPGGVAHGVPGLLEDEGVPQLMEMPFMTLAFERLRLQDATVPGLEIRHVRTEHDWQAWGSVAADAFGFSPVMVDMTEAALRGVALNSDSRARFYLGILDGEPAGTALAVLGQQEVGVWCVGTAPAARRRGVGAAMTTAPLLDARDGGYIRARLGATPMGYPVYERLGWQVEHQSPFYLVQPAGEGTPHGT</sequence>
<gene>
    <name evidence="2" type="ORF">ACFOZ9_01865</name>
</gene>
<dbReference type="InterPro" id="IPR000182">
    <property type="entry name" value="GNAT_dom"/>
</dbReference>
<dbReference type="PROSITE" id="PS51186">
    <property type="entry name" value="GNAT"/>
    <property type="match status" value="1"/>
</dbReference>
<keyword evidence="2" id="KW-0808">Transferase</keyword>
<dbReference type="InterPro" id="IPR016181">
    <property type="entry name" value="Acyl_CoA_acyltransferase"/>
</dbReference>
<comment type="caution">
    <text evidence="2">The sequence shown here is derived from an EMBL/GenBank/DDBJ whole genome shotgun (WGS) entry which is preliminary data.</text>
</comment>
<dbReference type="Pfam" id="PF13480">
    <property type="entry name" value="Acetyltransf_6"/>
    <property type="match status" value="1"/>
</dbReference>
<name>A0ABV8XJS1_9DEIO</name>
<reference evidence="3" key="1">
    <citation type="journal article" date="2019" name="Int. J. Syst. Evol. Microbiol.">
        <title>The Global Catalogue of Microorganisms (GCM) 10K type strain sequencing project: providing services to taxonomists for standard genome sequencing and annotation.</title>
        <authorList>
            <consortium name="The Broad Institute Genomics Platform"/>
            <consortium name="The Broad Institute Genome Sequencing Center for Infectious Disease"/>
            <person name="Wu L."/>
            <person name="Ma J."/>
        </authorList>
    </citation>
    <scope>NUCLEOTIDE SEQUENCE [LARGE SCALE GENOMIC DNA]</scope>
    <source>
        <strain evidence="3">CCUG 56029</strain>
    </source>
</reference>
<evidence type="ECO:0000259" key="1">
    <source>
        <dbReference type="PROSITE" id="PS51186"/>
    </source>
</evidence>
<dbReference type="RefSeq" id="WP_380035712.1">
    <property type="nucleotide sequence ID" value="NZ_JBHSEH010000004.1"/>
</dbReference>
<dbReference type="Proteomes" id="UP001595998">
    <property type="component" value="Unassembled WGS sequence"/>
</dbReference>
<dbReference type="GO" id="GO:0016746">
    <property type="term" value="F:acyltransferase activity"/>
    <property type="evidence" value="ECO:0007669"/>
    <property type="project" value="UniProtKB-KW"/>
</dbReference>
<organism evidence="2 3">
    <name type="scientific">Deinococcus navajonensis</name>
    <dbReference type="NCBI Taxonomy" id="309884"/>
    <lineage>
        <taxon>Bacteria</taxon>
        <taxon>Thermotogati</taxon>
        <taxon>Deinococcota</taxon>
        <taxon>Deinococci</taxon>
        <taxon>Deinococcales</taxon>
        <taxon>Deinococcaceae</taxon>
        <taxon>Deinococcus</taxon>
    </lineage>
</organism>
<protein>
    <submittedName>
        <fullName evidence="2">GNAT family N-acetyltransferase</fullName>
        <ecNumber evidence="2">2.3.-.-</ecNumber>
    </submittedName>
</protein>
<dbReference type="EMBL" id="JBHSEH010000004">
    <property type="protein sequence ID" value="MFC4424938.1"/>
    <property type="molecule type" value="Genomic_DNA"/>
</dbReference>
<accession>A0ABV8XJS1</accession>
<proteinExistence type="predicted"/>
<dbReference type="Gene3D" id="3.40.630.30">
    <property type="match status" value="1"/>
</dbReference>